<reference evidence="10" key="1">
    <citation type="submission" date="2023-07" db="EMBL/GenBank/DDBJ databases">
        <title>A chromosome-level genome assembly of Lolium multiflorum.</title>
        <authorList>
            <person name="Chen Y."/>
            <person name="Copetti D."/>
            <person name="Kolliker R."/>
            <person name="Studer B."/>
        </authorList>
    </citation>
    <scope>NUCLEOTIDE SEQUENCE</scope>
    <source>
        <strain evidence="10">02402/16</strain>
        <tissue evidence="10">Leaf</tissue>
    </source>
</reference>
<comment type="caution">
    <text evidence="10">The sequence shown here is derived from an EMBL/GenBank/DDBJ whole genome shotgun (WGS) entry which is preliminary data.</text>
</comment>
<dbReference type="AlphaFoldDB" id="A0AAD8TSS2"/>
<protein>
    <recommendedName>
        <fullName evidence="3">beta-glucosidase</fullName>
        <ecNumber evidence="3">3.2.1.21</ecNumber>
    </recommendedName>
</protein>
<gene>
    <name evidence="10" type="ORF">QYE76_047889</name>
</gene>
<keyword evidence="7" id="KW-0325">Glycoprotein</keyword>
<feature type="signal peptide" evidence="9">
    <location>
        <begin position="1"/>
        <end position="26"/>
    </location>
</feature>
<dbReference type="Proteomes" id="UP001231189">
    <property type="component" value="Unassembled WGS sequence"/>
</dbReference>
<organism evidence="10 11">
    <name type="scientific">Lolium multiflorum</name>
    <name type="common">Italian ryegrass</name>
    <name type="synonym">Lolium perenne subsp. multiflorum</name>
    <dbReference type="NCBI Taxonomy" id="4521"/>
    <lineage>
        <taxon>Eukaryota</taxon>
        <taxon>Viridiplantae</taxon>
        <taxon>Streptophyta</taxon>
        <taxon>Embryophyta</taxon>
        <taxon>Tracheophyta</taxon>
        <taxon>Spermatophyta</taxon>
        <taxon>Magnoliopsida</taxon>
        <taxon>Liliopsida</taxon>
        <taxon>Poales</taxon>
        <taxon>Poaceae</taxon>
        <taxon>BOP clade</taxon>
        <taxon>Pooideae</taxon>
        <taxon>Poodae</taxon>
        <taxon>Poeae</taxon>
        <taxon>Poeae Chloroplast Group 2 (Poeae type)</taxon>
        <taxon>Loliodinae</taxon>
        <taxon>Loliinae</taxon>
        <taxon>Lolium</taxon>
    </lineage>
</organism>
<evidence type="ECO:0000256" key="4">
    <source>
        <dbReference type="ARBA" id="ARBA00022729"/>
    </source>
</evidence>
<name>A0AAD8TSS2_LOLMU</name>
<keyword evidence="6" id="KW-1015">Disulfide bond</keyword>
<accession>A0AAD8TSS2</accession>
<evidence type="ECO:0000256" key="7">
    <source>
        <dbReference type="ARBA" id="ARBA00023180"/>
    </source>
</evidence>
<keyword evidence="5" id="KW-0378">Hydrolase</keyword>
<keyword evidence="11" id="KW-1185">Reference proteome</keyword>
<dbReference type="InterPro" id="IPR001360">
    <property type="entry name" value="Glyco_hydro_1"/>
</dbReference>
<dbReference type="GO" id="GO:0005975">
    <property type="term" value="P:carbohydrate metabolic process"/>
    <property type="evidence" value="ECO:0007669"/>
    <property type="project" value="InterPro"/>
</dbReference>
<evidence type="ECO:0000256" key="2">
    <source>
        <dbReference type="ARBA" id="ARBA00010838"/>
    </source>
</evidence>
<evidence type="ECO:0000256" key="1">
    <source>
        <dbReference type="ARBA" id="ARBA00000448"/>
    </source>
</evidence>
<dbReference type="PROSITE" id="PS00653">
    <property type="entry name" value="GLYCOSYL_HYDROL_F1_2"/>
    <property type="match status" value="1"/>
</dbReference>
<evidence type="ECO:0000256" key="5">
    <source>
        <dbReference type="ARBA" id="ARBA00022801"/>
    </source>
</evidence>
<dbReference type="PANTHER" id="PTHR10353">
    <property type="entry name" value="GLYCOSYL HYDROLASE"/>
    <property type="match status" value="1"/>
</dbReference>
<dbReference type="InterPro" id="IPR033132">
    <property type="entry name" value="GH_1_N_CS"/>
</dbReference>
<keyword evidence="4 9" id="KW-0732">Signal</keyword>
<evidence type="ECO:0000256" key="3">
    <source>
        <dbReference type="ARBA" id="ARBA00012744"/>
    </source>
</evidence>
<dbReference type="EMBL" id="JAUUTY010000002">
    <property type="protein sequence ID" value="KAK1687041.1"/>
    <property type="molecule type" value="Genomic_DNA"/>
</dbReference>
<proteinExistence type="inferred from homology"/>
<dbReference type="InterPro" id="IPR017853">
    <property type="entry name" value="GH"/>
</dbReference>
<comment type="similarity">
    <text evidence="2 8">Belongs to the glycosyl hydrolase 1 family.</text>
</comment>
<feature type="chain" id="PRO_5041946168" description="beta-glucosidase" evidence="9">
    <location>
        <begin position="27"/>
        <end position="299"/>
    </location>
</feature>
<dbReference type="EC" id="3.2.1.21" evidence="3"/>
<evidence type="ECO:0000256" key="6">
    <source>
        <dbReference type="ARBA" id="ARBA00023157"/>
    </source>
</evidence>
<evidence type="ECO:0000313" key="11">
    <source>
        <dbReference type="Proteomes" id="UP001231189"/>
    </source>
</evidence>
<evidence type="ECO:0000256" key="8">
    <source>
        <dbReference type="RuleBase" id="RU003690"/>
    </source>
</evidence>
<sequence length="299" mass="34155">MACKAALSRWLLLLFWCAHLLLRSCSSEIHRSHFPPSFLFGTSTSAYQIEGGYLEGKKGLSNWDVFTHKQGTIEDGSNGDIAADHYHRYMEDIELMHSLGVNSYRFSIAWTRILPRGRFGDINPDGVAFYNQIIDALLQKGIQPFVTIFHYDIPHELEERYGGWLSPAIQKDFGYFAEVCFKMFGDRVKFWVTMNQPNLLAKFAYMDGWFPPSRCSKPFGNCVFGNSSKEPYIAAHNMILSHANAVSIYRNNYQKKQGGYIGISVGARWYEPLRNTTIDLLAVERAISFNVPWLCSSKQ</sequence>
<dbReference type="FunFam" id="3.20.20.80:FF:000294">
    <property type="entry name" value="Beta-glucosidase 11"/>
    <property type="match status" value="1"/>
</dbReference>
<dbReference type="SUPFAM" id="SSF51445">
    <property type="entry name" value="(Trans)glycosidases"/>
    <property type="match status" value="1"/>
</dbReference>
<dbReference type="PANTHER" id="PTHR10353:SF191">
    <property type="entry name" value="INACTIVE BETA-GLUCOSIDASE 14-RELATED"/>
    <property type="match status" value="1"/>
</dbReference>
<evidence type="ECO:0000256" key="9">
    <source>
        <dbReference type="SAM" id="SignalP"/>
    </source>
</evidence>
<dbReference type="Pfam" id="PF00232">
    <property type="entry name" value="Glyco_hydro_1"/>
    <property type="match status" value="1"/>
</dbReference>
<evidence type="ECO:0000313" key="10">
    <source>
        <dbReference type="EMBL" id="KAK1687041.1"/>
    </source>
</evidence>
<dbReference type="GO" id="GO:0008422">
    <property type="term" value="F:beta-glucosidase activity"/>
    <property type="evidence" value="ECO:0007669"/>
    <property type="project" value="UniProtKB-EC"/>
</dbReference>
<comment type="catalytic activity">
    <reaction evidence="1">
        <text>Hydrolysis of terminal, non-reducing beta-D-glucosyl residues with release of beta-D-glucose.</text>
        <dbReference type="EC" id="3.2.1.21"/>
    </reaction>
</comment>
<dbReference type="Gene3D" id="3.20.20.80">
    <property type="entry name" value="Glycosidases"/>
    <property type="match status" value="1"/>
</dbReference>